<feature type="transmembrane region" description="Helical" evidence="2">
    <location>
        <begin position="16"/>
        <end position="47"/>
    </location>
</feature>
<accession>A0AAV9HQM7</accession>
<feature type="compositionally biased region" description="Low complexity" evidence="1">
    <location>
        <begin position="265"/>
        <end position="280"/>
    </location>
</feature>
<protein>
    <recommendedName>
        <fullName evidence="5">MARVEL domain-containing protein</fullName>
    </recommendedName>
</protein>
<comment type="caution">
    <text evidence="3">The sequence shown here is derived from an EMBL/GenBank/DDBJ whole genome shotgun (WGS) entry which is preliminary data.</text>
</comment>
<keyword evidence="2" id="KW-0472">Membrane</keyword>
<evidence type="ECO:0000256" key="1">
    <source>
        <dbReference type="SAM" id="MobiDB-lite"/>
    </source>
</evidence>
<keyword evidence="2" id="KW-0812">Transmembrane</keyword>
<reference evidence="3" key="1">
    <citation type="journal article" date="2023" name="Mol. Phylogenet. Evol.">
        <title>Genome-scale phylogeny and comparative genomics of the fungal order Sordariales.</title>
        <authorList>
            <person name="Hensen N."/>
            <person name="Bonometti L."/>
            <person name="Westerberg I."/>
            <person name="Brannstrom I.O."/>
            <person name="Guillou S."/>
            <person name="Cros-Aarteil S."/>
            <person name="Calhoun S."/>
            <person name="Haridas S."/>
            <person name="Kuo A."/>
            <person name="Mondo S."/>
            <person name="Pangilinan J."/>
            <person name="Riley R."/>
            <person name="LaButti K."/>
            <person name="Andreopoulos B."/>
            <person name="Lipzen A."/>
            <person name="Chen C."/>
            <person name="Yan M."/>
            <person name="Daum C."/>
            <person name="Ng V."/>
            <person name="Clum A."/>
            <person name="Steindorff A."/>
            <person name="Ohm R.A."/>
            <person name="Martin F."/>
            <person name="Silar P."/>
            <person name="Natvig D.O."/>
            <person name="Lalanne C."/>
            <person name="Gautier V."/>
            <person name="Ament-Velasquez S.L."/>
            <person name="Kruys A."/>
            <person name="Hutchinson M.I."/>
            <person name="Powell A.J."/>
            <person name="Barry K."/>
            <person name="Miller A.N."/>
            <person name="Grigoriev I.V."/>
            <person name="Debuchy R."/>
            <person name="Gladieux P."/>
            <person name="Hiltunen Thoren M."/>
            <person name="Johannesson H."/>
        </authorList>
    </citation>
    <scope>NUCLEOTIDE SEQUENCE</scope>
    <source>
        <strain evidence="3">PSN324</strain>
    </source>
</reference>
<feature type="transmembrane region" description="Helical" evidence="2">
    <location>
        <begin position="154"/>
        <end position="177"/>
    </location>
</feature>
<sequence length="359" mass="39215">MADETRLSTSLRPRGFFAFTFLFARIIVILALNALAGLTVHFFISILRAKLGGGIPGGLIGLIILTSAALLWSGISWNGYTRRLLHYAVTYSLDILFSIPFVALTVILAQPMTQAKCATIPETATNFTISAPANAEFGKVSLPGNSRVACQKLFAVWILLMVVAFMFILSAASAQIIHLREKSARGSRDDWLKDYTTGDPTNAPGSDFFTQKPVPGREYRKSSAAASARQWDSFGDRYGDEKLPRSPHYNPMGSFSRGKAEDDGVSVSNWSGSPSPSSPVLREYRPRRAEYAAGARSPLNQPTEARLHHHQGSRNYRRSSSIAMIGSEANARPRSRQRGFIDPRTGTPGGLRPNHPSAS</sequence>
<keyword evidence="2" id="KW-1133">Transmembrane helix</keyword>
<reference evidence="3" key="2">
    <citation type="submission" date="2023-06" db="EMBL/GenBank/DDBJ databases">
        <authorList>
            <consortium name="Lawrence Berkeley National Laboratory"/>
            <person name="Mondo S.J."/>
            <person name="Hensen N."/>
            <person name="Bonometti L."/>
            <person name="Westerberg I."/>
            <person name="Brannstrom I.O."/>
            <person name="Guillou S."/>
            <person name="Cros-Aarteil S."/>
            <person name="Calhoun S."/>
            <person name="Haridas S."/>
            <person name="Kuo A."/>
            <person name="Pangilinan J."/>
            <person name="Riley R."/>
            <person name="Labutti K."/>
            <person name="Andreopoulos B."/>
            <person name="Lipzen A."/>
            <person name="Chen C."/>
            <person name="Yanf M."/>
            <person name="Daum C."/>
            <person name="Ng V."/>
            <person name="Clum A."/>
            <person name="Steindorff A."/>
            <person name="Ohm R."/>
            <person name="Martin F."/>
            <person name="Silar P."/>
            <person name="Natvig D."/>
            <person name="Lalanne C."/>
            <person name="Gautier V."/>
            <person name="Ament-Velasquez S.L."/>
            <person name="Kruys A."/>
            <person name="Hutchinson M.I."/>
            <person name="Powell A.J."/>
            <person name="Barry K."/>
            <person name="Miller A.N."/>
            <person name="Grigoriev I.V."/>
            <person name="Debuchy R."/>
            <person name="Gladieux P."/>
            <person name="Thoren M.H."/>
            <person name="Johannesson H."/>
        </authorList>
    </citation>
    <scope>NUCLEOTIDE SEQUENCE</scope>
    <source>
        <strain evidence="3">PSN324</strain>
    </source>
</reference>
<evidence type="ECO:0008006" key="5">
    <source>
        <dbReference type="Google" id="ProtNLM"/>
    </source>
</evidence>
<name>A0AAV9HQM7_9PEZI</name>
<gene>
    <name evidence="3" type="ORF">QBC42DRAFT_73113</name>
</gene>
<feature type="transmembrane region" description="Helical" evidence="2">
    <location>
        <begin position="53"/>
        <end position="72"/>
    </location>
</feature>
<feature type="region of interest" description="Disordered" evidence="1">
    <location>
        <begin position="190"/>
        <end position="215"/>
    </location>
</feature>
<dbReference type="EMBL" id="MU864965">
    <property type="protein sequence ID" value="KAK4462971.1"/>
    <property type="molecule type" value="Genomic_DNA"/>
</dbReference>
<evidence type="ECO:0000256" key="2">
    <source>
        <dbReference type="SAM" id="Phobius"/>
    </source>
</evidence>
<dbReference type="Proteomes" id="UP001321749">
    <property type="component" value="Unassembled WGS sequence"/>
</dbReference>
<evidence type="ECO:0000313" key="4">
    <source>
        <dbReference type="Proteomes" id="UP001321749"/>
    </source>
</evidence>
<evidence type="ECO:0000313" key="3">
    <source>
        <dbReference type="EMBL" id="KAK4462971.1"/>
    </source>
</evidence>
<keyword evidence="4" id="KW-1185">Reference proteome</keyword>
<dbReference type="AlphaFoldDB" id="A0AAV9HQM7"/>
<organism evidence="3 4">
    <name type="scientific">Cladorrhinum samala</name>
    <dbReference type="NCBI Taxonomy" id="585594"/>
    <lineage>
        <taxon>Eukaryota</taxon>
        <taxon>Fungi</taxon>
        <taxon>Dikarya</taxon>
        <taxon>Ascomycota</taxon>
        <taxon>Pezizomycotina</taxon>
        <taxon>Sordariomycetes</taxon>
        <taxon>Sordariomycetidae</taxon>
        <taxon>Sordariales</taxon>
        <taxon>Podosporaceae</taxon>
        <taxon>Cladorrhinum</taxon>
    </lineage>
</organism>
<proteinExistence type="predicted"/>
<feature type="compositionally biased region" description="Basic residues" evidence="1">
    <location>
        <begin position="307"/>
        <end position="317"/>
    </location>
</feature>
<feature type="region of interest" description="Disordered" evidence="1">
    <location>
        <begin position="236"/>
        <end position="359"/>
    </location>
</feature>
<feature type="transmembrane region" description="Helical" evidence="2">
    <location>
        <begin position="84"/>
        <end position="109"/>
    </location>
</feature>